<keyword evidence="11" id="KW-0539">Nucleus</keyword>
<dbReference type="SUPFAM" id="SSF57667">
    <property type="entry name" value="beta-beta-alpha zinc fingers"/>
    <property type="match status" value="2"/>
</dbReference>
<feature type="region of interest" description="Disordered" evidence="13">
    <location>
        <begin position="361"/>
        <end position="387"/>
    </location>
</feature>
<comment type="subcellular location">
    <subcellularLocation>
        <location evidence="2">Nucleus</location>
    </subcellularLocation>
</comment>
<feature type="compositionally biased region" description="Low complexity" evidence="13">
    <location>
        <begin position="144"/>
        <end position="156"/>
    </location>
</feature>
<protein>
    <recommendedName>
        <fullName evidence="14">C2H2-type domain-containing protein</fullName>
    </recommendedName>
</protein>
<feature type="region of interest" description="Disordered" evidence="13">
    <location>
        <begin position="1130"/>
        <end position="1166"/>
    </location>
</feature>
<dbReference type="GO" id="GO:0003677">
    <property type="term" value="F:DNA binding"/>
    <property type="evidence" value="ECO:0007669"/>
    <property type="project" value="UniProtKB-KW"/>
</dbReference>
<proteinExistence type="inferred from homology"/>
<keyword evidence="5" id="KW-0677">Repeat</keyword>
<dbReference type="InterPro" id="IPR045914">
    <property type="entry name" value="Zn532-like"/>
</dbReference>
<evidence type="ECO:0000256" key="5">
    <source>
        <dbReference type="ARBA" id="ARBA00022737"/>
    </source>
</evidence>
<feature type="compositionally biased region" description="Basic and acidic residues" evidence="13">
    <location>
        <begin position="166"/>
        <end position="176"/>
    </location>
</feature>
<dbReference type="FunFam" id="3.30.160.60:FF:000100">
    <property type="entry name" value="Zinc finger 45-like"/>
    <property type="match status" value="1"/>
</dbReference>
<gene>
    <name evidence="15" type="ORF">JZ751_020315</name>
</gene>
<dbReference type="PROSITE" id="PS00028">
    <property type="entry name" value="ZINC_FINGER_C2H2_1"/>
    <property type="match status" value="6"/>
</dbReference>
<evidence type="ECO:0000256" key="10">
    <source>
        <dbReference type="ARBA" id="ARBA00023163"/>
    </source>
</evidence>
<evidence type="ECO:0000256" key="8">
    <source>
        <dbReference type="ARBA" id="ARBA00023015"/>
    </source>
</evidence>
<evidence type="ECO:0000256" key="9">
    <source>
        <dbReference type="ARBA" id="ARBA00023125"/>
    </source>
</evidence>
<feature type="region of interest" description="Disordered" evidence="13">
    <location>
        <begin position="418"/>
        <end position="450"/>
    </location>
</feature>
<evidence type="ECO:0000313" key="16">
    <source>
        <dbReference type="Proteomes" id="UP000824540"/>
    </source>
</evidence>
<dbReference type="InterPro" id="IPR057356">
    <property type="entry name" value="Znf-C2H2_ZNF592"/>
</dbReference>
<keyword evidence="16" id="KW-1185">Reference proteome</keyword>
<feature type="domain" description="C2H2-type" evidence="14">
    <location>
        <begin position="1173"/>
        <end position="1200"/>
    </location>
</feature>
<dbReference type="Gene3D" id="3.30.160.60">
    <property type="entry name" value="Classic Zinc Finger"/>
    <property type="match status" value="5"/>
</dbReference>
<feature type="compositionally biased region" description="Basic and acidic residues" evidence="13">
    <location>
        <begin position="231"/>
        <end position="248"/>
    </location>
</feature>
<dbReference type="Pfam" id="PF25412">
    <property type="entry name" value="zf-C2H2_ZNF592"/>
    <property type="match status" value="1"/>
</dbReference>
<evidence type="ECO:0000256" key="13">
    <source>
        <dbReference type="SAM" id="MobiDB-lite"/>
    </source>
</evidence>
<feature type="region of interest" description="Disordered" evidence="13">
    <location>
        <begin position="470"/>
        <end position="503"/>
    </location>
</feature>
<evidence type="ECO:0000313" key="15">
    <source>
        <dbReference type="EMBL" id="KAG9340725.1"/>
    </source>
</evidence>
<dbReference type="PANTHER" id="PTHR47222">
    <property type="entry name" value="ZINC FINGER PROTEIN 532-RELATED"/>
    <property type="match status" value="1"/>
</dbReference>
<sequence length="1317" mass="145182">MGDMKTPDFDDLLAAFDIPDATSLDAKEAIQTSHDEAEGHLKPPGMCMDDSIPAHHAVPTLDIPAVSVIVKNTSRQESFEGSTEKEAVRHSHMIPNGFRSMGAAALDYHHVGHSCYSKLDASFLNGDSSRSPLDNVAAHRPDKIPSFSQFSPISSPEPDDAQGNRNEVRPKQEERPYFPPTSNLFEQMETPALDNQRKLIAYSMFDNCHKRDIANEPTNSLEGQGVSNRPEQSRTEECSEGFNKDNNAKRPGFLGSPALSLDDLHGMSLEETNSFSLLESGMGMSHQCARTPASKLSSCLAALVALNAKKDVESSKEKQTNSRDLSATVKEVPKAGPVVPKSPRSPRSPLEVVKRFIKQPDSPMSVCSDSSGKASPSVTTGSPPAIPRVRIKTIKTSSGQIKRTVTSVLPDSELEDLLSPADSTTSQYAVSAEESSPSPLPRPPSRNLIGDFVFENGRSKLSPKTMVAETVSAPGTLPSKVPPARSDRSFKKKSRGQATSLQNASSALMRAVNVVQQQHRQHKGTSVQLANAPNSSFVPKAVHLANLNLVPHSVAASVAARSTTQRQNQPQLSNPMVCSTVPLVHQVKKATPLPCTALANQAMGTLNRLLTATNPVPTYVPNLNPPPQCDISLPARGYRCLECGDSFGLEKSLAQHYSRRSVHIEVACIHCSKSLVFFNKCSLLAHAREHKSQGVIMQCTQLFMKPIPTDQMFTPPLNSSTIPMGSSVTPSACSSTAPASTTKVKPVMPLYPDKIIRHGLKCLECNKQLADYRSLAGHYQRVSEETEGLTCRLCTMMLPNKCSYRAHQRLHTHKSPYCCPECGAVSRSVDIQKHVKENCLHYARKIGHKCLHCDMFYMSTNVLKRHIEEKHSEVFYKCCLCPVAFKSNDGCLMHIKNKHNSSSVSPQLIYKCVCETVFKKKQLLFQHFHQNSKKNCVFKCPECTVVFTQKQALTQHFKGTHGGVFRAAMDTESNAQKAEEVAPPCQDTANTPSCQAKVNSSVVHTATVSRRDGPPALKSNSKLNLKNAGWTCGECLQWLPDRETYVSHMKTSHGKSVKRYPCQQCERSFNSSTSLRRHLRNDHMGKKKVYTCWYCTDEKMTFTKHFMLKNHISLMHGIKNPDFSQMTNLVPQGNSQGSAERPGGKRKGEEAMKEGAGGAVPESTPAKRLKPQFRCAKCGFTTEDNNSFRQHIPQHKADDATPQCPHCGLCFASQLALGRHLFIVHKVKRPEEEAEEEEEHQEEDEKEADEQQHEEEEEEEEARSPPPHVKVDSMPPVGQSSSITAEQETNWAGDACSEMLSNNLTPDSYTQSDEHLS</sequence>
<evidence type="ECO:0000256" key="11">
    <source>
        <dbReference type="ARBA" id="ARBA00023242"/>
    </source>
</evidence>
<evidence type="ECO:0000256" key="1">
    <source>
        <dbReference type="ARBA" id="ARBA00003767"/>
    </source>
</evidence>
<reference evidence="15" key="1">
    <citation type="thesis" date="2021" institute="BYU ScholarsArchive" country="Provo, UT, USA">
        <title>Applications of and Algorithms for Genome Assembly and Genomic Analyses with an Emphasis on Marine Teleosts.</title>
        <authorList>
            <person name="Pickett B.D."/>
        </authorList>
    </citation>
    <scope>NUCLEOTIDE SEQUENCE</scope>
    <source>
        <strain evidence="15">HI-2016</strain>
    </source>
</reference>
<keyword evidence="6 12" id="KW-0863">Zinc-finger</keyword>
<dbReference type="GO" id="GO:0005634">
    <property type="term" value="C:nucleus"/>
    <property type="evidence" value="ECO:0007669"/>
    <property type="project" value="UniProtKB-SubCell"/>
</dbReference>
<evidence type="ECO:0000256" key="3">
    <source>
        <dbReference type="ARBA" id="ARBA00006991"/>
    </source>
</evidence>
<evidence type="ECO:0000256" key="4">
    <source>
        <dbReference type="ARBA" id="ARBA00022723"/>
    </source>
</evidence>
<dbReference type="PANTHER" id="PTHR47222:SF1">
    <property type="entry name" value="ZINC FINGER PROTEIN 592"/>
    <property type="match status" value="1"/>
</dbReference>
<evidence type="ECO:0000256" key="7">
    <source>
        <dbReference type="ARBA" id="ARBA00022833"/>
    </source>
</evidence>
<evidence type="ECO:0000256" key="2">
    <source>
        <dbReference type="ARBA" id="ARBA00004123"/>
    </source>
</evidence>
<dbReference type="InterPro" id="IPR036236">
    <property type="entry name" value="Znf_C2H2_sf"/>
</dbReference>
<feature type="compositionally biased region" description="Polar residues" evidence="13">
    <location>
        <begin position="1278"/>
        <end position="1290"/>
    </location>
</feature>
<dbReference type="SMART" id="SM00355">
    <property type="entry name" value="ZnF_C2H2"/>
    <property type="match status" value="13"/>
</dbReference>
<dbReference type="OrthoDB" id="8856548at2759"/>
<feature type="compositionally biased region" description="Polar residues" evidence="13">
    <location>
        <begin position="1299"/>
        <end position="1311"/>
    </location>
</feature>
<keyword evidence="8" id="KW-0805">Transcription regulation</keyword>
<feature type="domain" description="C2H2-type" evidence="14">
    <location>
        <begin position="938"/>
        <end position="963"/>
    </location>
</feature>
<keyword evidence="7" id="KW-0862">Zinc</keyword>
<dbReference type="Pfam" id="PF00096">
    <property type="entry name" value="zf-C2H2"/>
    <property type="match status" value="2"/>
</dbReference>
<organism evidence="15 16">
    <name type="scientific">Albula glossodonta</name>
    <name type="common">roundjaw bonefish</name>
    <dbReference type="NCBI Taxonomy" id="121402"/>
    <lineage>
        <taxon>Eukaryota</taxon>
        <taxon>Metazoa</taxon>
        <taxon>Chordata</taxon>
        <taxon>Craniata</taxon>
        <taxon>Vertebrata</taxon>
        <taxon>Euteleostomi</taxon>
        <taxon>Actinopterygii</taxon>
        <taxon>Neopterygii</taxon>
        <taxon>Teleostei</taxon>
        <taxon>Albuliformes</taxon>
        <taxon>Albulidae</taxon>
        <taxon>Albula</taxon>
    </lineage>
</organism>
<comment type="function">
    <text evidence="1">May be involved in transcriptional regulation.</text>
</comment>
<comment type="similarity">
    <text evidence="3">Belongs to the krueppel C2H2-type zinc-finger protein family.</text>
</comment>
<feature type="compositionally biased region" description="Basic and acidic residues" evidence="13">
    <location>
        <begin position="1142"/>
        <end position="1153"/>
    </location>
</feature>
<feature type="domain" description="C2H2-type" evidence="14">
    <location>
        <begin position="1060"/>
        <end position="1088"/>
    </location>
</feature>
<dbReference type="InterPro" id="IPR013087">
    <property type="entry name" value="Znf_C2H2_type"/>
</dbReference>
<dbReference type="Proteomes" id="UP000824540">
    <property type="component" value="Unassembled WGS sequence"/>
</dbReference>
<keyword evidence="10" id="KW-0804">Transcription</keyword>
<feature type="region of interest" description="Disordered" evidence="13">
    <location>
        <begin position="1229"/>
        <end position="1317"/>
    </location>
</feature>
<feature type="compositionally biased region" description="Polar residues" evidence="13">
    <location>
        <begin position="216"/>
        <end position="230"/>
    </location>
</feature>
<dbReference type="InterPro" id="IPR041697">
    <property type="entry name" value="Znf-C2H2_11"/>
</dbReference>
<evidence type="ECO:0000256" key="6">
    <source>
        <dbReference type="ARBA" id="ARBA00022771"/>
    </source>
</evidence>
<evidence type="ECO:0000256" key="12">
    <source>
        <dbReference type="PROSITE-ProRule" id="PRU00042"/>
    </source>
</evidence>
<feature type="domain" description="C2H2-type" evidence="14">
    <location>
        <begin position="638"/>
        <end position="663"/>
    </location>
</feature>
<dbReference type="EMBL" id="JAFBMS010000040">
    <property type="protein sequence ID" value="KAG9340725.1"/>
    <property type="molecule type" value="Genomic_DNA"/>
</dbReference>
<feature type="compositionally biased region" description="Acidic residues" evidence="13">
    <location>
        <begin position="1232"/>
        <end position="1261"/>
    </location>
</feature>
<evidence type="ECO:0000259" key="14">
    <source>
        <dbReference type="PROSITE" id="PS50157"/>
    </source>
</evidence>
<comment type="caution">
    <text evidence="15">The sequence shown here is derived from an EMBL/GenBank/DDBJ whole genome shotgun (WGS) entry which is preliminary data.</text>
</comment>
<feature type="compositionally biased region" description="Polar residues" evidence="13">
    <location>
        <begin position="365"/>
        <end position="382"/>
    </location>
</feature>
<dbReference type="Pfam" id="PF16622">
    <property type="entry name" value="zf-C2H2_11"/>
    <property type="match status" value="1"/>
</dbReference>
<dbReference type="PROSITE" id="PS50157">
    <property type="entry name" value="ZINC_FINGER_C2H2_2"/>
    <property type="match status" value="6"/>
</dbReference>
<accession>A0A8T2NK25</accession>
<keyword evidence="9" id="KW-0238">DNA-binding</keyword>
<feature type="domain" description="C2H2-type" evidence="14">
    <location>
        <begin position="789"/>
        <end position="816"/>
    </location>
</feature>
<feature type="region of interest" description="Disordered" evidence="13">
    <location>
        <begin position="213"/>
        <end position="254"/>
    </location>
</feature>
<dbReference type="GO" id="GO:0008270">
    <property type="term" value="F:zinc ion binding"/>
    <property type="evidence" value="ECO:0007669"/>
    <property type="project" value="UniProtKB-KW"/>
</dbReference>
<feature type="region of interest" description="Disordered" evidence="13">
    <location>
        <begin position="134"/>
        <end position="184"/>
    </location>
</feature>
<feature type="domain" description="C2H2-type" evidence="14">
    <location>
        <begin position="1202"/>
        <end position="1230"/>
    </location>
</feature>
<name>A0A8T2NK25_9TELE</name>
<keyword evidence="4" id="KW-0479">Metal-binding</keyword>